<sequence>MRSVIGSVMAAVLGAGMMTPTIHAQDTYSGARSAVFVMTNNAENNEVLAYQREGDGQYVLARRVRTGGRGSGGTVDPLQSQGSLTLSGDRNLLFAVNSGSGTVSSFVVAGGVPVLVDREPTGGAFPVSVAEHNGTVYVLNAGGSGAIVAFHADAAGRLHEIPHATVYLTAANDGASDIAVSPNGKTLVVIEKTPNHIDTYLIQSDGTLGTAVVHTSVTPGVFSVSFTPSGTLIVSENQPDGTDVSSISSYAVNAGGALTAITQSIPTDGDGNCWNAITPDGKFVYVDNAATSTVAGYAIGASGALTPISGTIVAAEPDGAANLDMSISRDGKYLYTLDAGVGEVAVYEIQSNGTLIEAGTIAGLPEQAGWNGIAAY</sequence>
<evidence type="ECO:0000256" key="1">
    <source>
        <dbReference type="ARBA" id="ARBA00005564"/>
    </source>
</evidence>
<comment type="similarity">
    <text evidence="1">Belongs to the cycloisomerase 2 family.</text>
</comment>
<dbReference type="PANTHER" id="PTHR30344:SF1">
    <property type="entry name" value="6-PHOSPHOGLUCONOLACTONASE"/>
    <property type="match status" value="1"/>
</dbReference>
<name>A0A4Q1SHZ9_9BACT</name>
<reference evidence="4 5" key="1">
    <citation type="journal article" date="2016" name="Int. J. Syst. Evol. Microbiol.">
        <title>Acidipila dinghuensis sp. nov., an acidobacterium isolated from forest soil.</title>
        <authorList>
            <person name="Jiang Y.W."/>
            <person name="Wang J."/>
            <person name="Chen M.H."/>
            <person name="Lv Y.Y."/>
            <person name="Qiu L.H."/>
        </authorList>
    </citation>
    <scope>NUCLEOTIDE SEQUENCE [LARGE SCALE GENOMIC DNA]</scope>
    <source>
        <strain evidence="4 5">DHOF10</strain>
    </source>
</reference>
<dbReference type="Gene3D" id="2.130.10.10">
    <property type="entry name" value="YVTN repeat-like/Quinoprotein amine dehydrogenase"/>
    <property type="match status" value="1"/>
</dbReference>
<proteinExistence type="inferred from homology"/>
<dbReference type="InterPro" id="IPR019405">
    <property type="entry name" value="Lactonase_7-beta_prop"/>
</dbReference>
<dbReference type="GO" id="GO:0017057">
    <property type="term" value="F:6-phosphogluconolactonase activity"/>
    <property type="evidence" value="ECO:0007669"/>
    <property type="project" value="TreeGrafter"/>
</dbReference>
<dbReference type="AlphaFoldDB" id="A0A4Q1SHZ9"/>
<dbReference type="Pfam" id="PF10282">
    <property type="entry name" value="Lactonase"/>
    <property type="match status" value="1"/>
</dbReference>
<dbReference type="InterPro" id="IPR011048">
    <property type="entry name" value="Haem_d1_sf"/>
</dbReference>
<dbReference type="SUPFAM" id="SSF51004">
    <property type="entry name" value="C-terminal (heme d1) domain of cytochrome cd1-nitrite reductase"/>
    <property type="match status" value="1"/>
</dbReference>
<dbReference type="PANTHER" id="PTHR30344">
    <property type="entry name" value="6-PHOSPHOGLUCONOLACTONASE-RELATED"/>
    <property type="match status" value="1"/>
</dbReference>
<feature type="signal peptide" evidence="3">
    <location>
        <begin position="1"/>
        <end position="24"/>
    </location>
</feature>
<dbReference type="RefSeq" id="WP_129207007.1">
    <property type="nucleotide sequence ID" value="NZ_BMGU01000001.1"/>
</dbReference>
<organism evidence="4 5">
    <name type="scientific">Silvibacterium dinghuense</name>
    <dbReference type="NCBI Taxonomy" id="1560006"/>
    <lineage>
        <taxon>Bacteria</taxon>
        <taxon>Pseudomonadati</taxon>
        <taxon>Acidobacteriota</taxon>
        <taxon>Terriglobia</taxon>
        <taxon>Terriglobales</taxon>
        <taxon>Acidobacteriaceae</taxon>
        <taxon>Silvibacterium</taxon>
    </lineage>
</organism>
<feature type="chain" id="PRO_5021014269" evidence="3">
    <location>
        <begin position="25"/>
        <end position="376"/>
    </location>
</feature>
<comment type="caution">
    <text evidence="4">The sequence shown here is derived from an EMBL/GenBank/DDBJ whole genome shotgun (WGS) entry which is preliminary data.</text>
</comment>
<keyword evidence="3" id="KW-0732">Signal</keyword>
<dbReference type="OrthoDB" id="145213at2"/>
<dbReference type="GO" id="GO:0006006">
    <property type="term" value="P:glucose metabolic process"/>
    <property type="evidence" value="ECO:0007669"/>
    <property type="project" value="UniProtKB-KW"/>
</dbReference>
<keyword evidence="2" id="KW-0313">Glucose metabolism</keyword>
<evidence type="ECO:0000256" key="3">
    <source>
        <dbReference type="SAM" id="SignalP"/>
    </source>
</evidence>
<dbReference type="Proteomes" id="UP000290253">
    <property type="component" value="Unassembled WGS sequence"/>
</dbReference>
<evidence type="ECO:0000256" key="2">
    <source>
        <dbReference type="ARBA" id="ARBA00022526"/>
    </source>
</evidence>
<keyword evidence="5" id="KW-1185">Reference proteome</keyword>
<accession>A0A4Q1SHZ9</accession>
<evidence type="ECO:0000313" key="4">
    <source>
        <dbReference type="EMBL" id="RXS97228.1"/>
    </source>
</evidence>
<gene>
    <name evidence="4" type="ORF">ESZ00_04760</name>
</gene>
<dbReference type="InterPro" id="IPR050282">
    <property type="entry name" value="Cycloisomerase_2"/>
</dbReference>
<dbReference type="InterPro" id="IPR015943">
    <property type="entry name" value="WD40/YVTN_repeat-like_dom_sf"/>
</dbReference>
<protein>
    <submittedName>
        <fullName evidence="4">Lactonase</fullName>
    </submittedName>
</protein>
<evidence type="ECO:0000313" key="5">
    <source>
        <dbReference type="Proteomes" id="UP000290253"/>
    </source>
</evidence>
<dbReference type="EMBL" id="SDMK01000001">
    <property type="protein sequence ID" value="RXS97228.1"/>
    <property type="molecule type" value="Genomic_DNA"/>
</dbReference>
<keyword evidence="2" id="KW-0119">Carbohydrate metabolism</keyword>